<gene>
    <name evidence="3" type="ORF">PQU94_11055</name>
</gene>
<dbReference type="RefSeq" id="WP_272741526.1">
    <property type="nucleotide sequence ID" value="NZ_JAQQKW010000006.1"/>
</dbReference>
<keyword evidence="4" id="KW-1185">Reference proteome</keyword>
<evidence type="ECO:0000313" key="3">
    <source>
        <dbReference type="EMBL" id="MDC7694818.1"/>
    </source>
</evidence>
<reference evidence="3 4" key="1">
    <citation type="submission" date="2023-01" db="EMBL/GenBank/DDBJ databases">
        <title>Novel species of the genus Asticcacaulis isolated from rivers.</title>
        <authorList>
            <person name="Lu H."/>
        </authorList>
    </citation>
    <scope>NUCLEOTIDE SEQUENCE [LARGE SCALE GENOMIC DNA]</scope>
    <source>
        <strain evidence="3 4">DXS10W</strain>
    </source>
</reference>
<organism evidence="3 4">
    <name type="scientific">Asticcacaulis currens</name>
    <dbReference type="NCBI Taxonomy" id="2984210"/>
    <lineage>
        <taxon>Bacteria</taxon>
        <taxon>Pseudomonadati</taxon>
        <taxon>Pseudomonadota</taxon>
        <taxon>Alphaproteobacteria</taxon>
        <taxon>Caulobacterales</taxon>
        <taxon>Caulobacteraceae</taxon>
        <taxon>Asticcacaulis</taxon>
    </lineage>
</organism>
<dbReference type="InterPro" id="IPR009270">
    <property type="entry name" value="DUF927"/>
</dbReference>
<comment type="caution">
    <text evidence="3">The sequence shown here is derived from an EMBL/GenBank/DDBJ whole genome shotgun (WGS) entry which is preliminary data.</text>
</comment>
<proteinExistence type="predicted"/>
<dbReference type="Pfam" id="PF06048">
    <property type="entry name" value="DUF927"/>
    <property type="match status" value="1"/>
</dbReference>
<dbReference type="EMBL" id="JAQQKW010000006">
    <property type="protein sequence ID" value="MDC7694818.1"/>
    <property type="molecule type" value="Genomic_DNA"/>
</dbReference>
<dbReference type="CDD" id="cd01029">
    <property type="entry name" value="TOPRIM_primases"/>
    <property type="match status" value="1"/>
</dbReference>
<dbReference type="Gene3D" id="3.40.1360.10">
    <property type="match status" value="1"/>
</dbReference>
<sequence length="818" mass="86893">MTDPFETLKAAAGSTSGGAQQAADGGDYLPSVPDDAPAPPARHSRLGVPSRVWVYRGADGREAFRVCRFDKEGGEKDVLPLTLWRFPDGLKWRWKGVPDPRPLYGLNRLAARPDAPVLIVEGEKAADAAETLFPGWVAVCWQGGSNAMNKADWSPLEGQRVAILPDADEPGRKAAKAIRGALIKLGVRAAGIVTLPDGLPKGWDVADAFPASFSLSECEKLIAASIAQTGGPSTAADAAAEGWPAGFSMTPSGLWFQPRDAEAKAQWISGPFDVLGEARDSSGSGWSVVIRFKDRDGREKVEILPKAKLTTTGNEIRAHLVNEGLEMKRRSPNSGDPFADCLLAMRSTQRIMLCGATGWAGDSFVLPSEVISPVSGEAALFTGEAKALHFGRRGDLGCWRRDVASLAVGNTRAVFVISLALAGPLLKGLNMEGGGFHIRGGSSSGKSTLAMVAGSVWGGGGPLGFAQSWRATANGLESIAAGHSDTFLALDELGQLAPDEAGGAAYMIANGQAKARLKTDGTARARPNWRSLFLSTGEISLGDHIQAAKGGGNVMAGQELRVIDLKADAGAGLGAWDDIGAYPTGAAFSDALKAGAKAHYGHAGPEFVRVLLSDIDGMTAKAAAYEAEFKRMALRAGDTGQIERGVRRFALVAAAGRLAAEAGIVPWEPLAAFGAALHLFDTWAKGFGRTAAREETSVLKRLLGVLQREGSAFAASKEDFDDSMRSGEARSMMTYGFYGVQKGYKDTEESFYFIHRDGWERIFKGMDATQAAKIIKQWGYLTTDGGRYQKALKIKGRTQKLYWVSAAILEHDFADDLE</sequence>
<feature type="compositionally biased region" description="Low complexity" evidence="1">
    <location>
        <begin position="10"/>
        <end position="27"/>
    </location>
</feature>
<accession>A0ABT5IF45</accession>
<evidence type="ECO:0000313" key="4">
    <source>
        <dbReference type="Proteomes" id="UP001216595"/>
    </source>
</evidence>
<dbReference type="Proteomes" id="UP001216595">
    <property type="component" value="Unassembled WGS sequence"/>
</dbReference>
<evidence type="ECO:0000259" key="2">
    <source>
        <dbReference type="Pfam" id="PF06048"/>
    </source>
</evidence>
<feature type="domain" description="DUF927" evidence="2">
    <location>
        <begin position="248"/>
        <end position="526"/>
    </location>
</feature>
<dbReference type="InterPro" id="IPR034154">
    <property type="entry name" value="TOPRIM_DnaG/twinkle"/>
</dbReference>
<protein>
    <submittedName>
        <fullName evidence="3">DUF927 domain-containing protein</fullName>
    </submittedName>
</protein>
<feature type="region of interest" description="Disordered" evidence="1">
    <location>
        <begin position="1"/>
        <end position="44"/>
    </location>
</feature>
<name>A0ABT5IF45_9CAUL</name>
<evidence type="ECO:0000256" key="1">
    <source>
        <dbReference type="SAM" id="MobiDB-lite"/>
    </source>
</evidence>